<dbReference type="InterPro" id="IPR050833">
    <property type="entry name" value="Poly_Biosynth_Transport"/>
</dbReference>
<feature type="transmembrane region" description="Helical" evidence="7">
    <location>
        <begin position="48"/>
        <end position="70"/>
    </location>
</feature>
<dbReference type="GO" id="GO:0005886">
    <property type="term" value="C:plasma membrane"/>
    <property type="evidence" value="ECO:0007669"/>
    <property type="project" value="UniProtKB-SubCell"/>
</dbReference>
<dbReference type="Proteomes" id="UP001320119">
    <property type="component" value="Chromosome"/>
</dbReference>
<keyword evidence="9" id="KW-1185">Reference proteome</keyword>
<feature type="transmembrane region" description="Helical" evidence="7">
    <location>
        <begin position="391"/>
        <end position="411"/>
    </location>
</feature>
<sequence>MSEGGSISSKTTETVKSGAVWTVLGFGFQKILQLSSSLVLTRLLFPEAFGLMALVNVFIMGLIMLSDVGIKPAIVQMSEGADEDFLNTAWTIQVVRGFVLWLLLCITAYPLSIFYGEPDLFKLLIFCGSISAISGFATIGMALAQRDMKVKRSISVKLAGQVFSIFTMITLALTYKSVWALAVGTVVGVVVEVIAGYLLLGGHRHRLQFHFASALSLLRFGKWIFFSTLLFYIGGQGSRAIQGGLVSVEELGIIAIAATISLMPGELVQQLVSRLVFPVLSRVNRENSEQFVPTLKAFRLRVVACALPLFLVISMVSSFAIGLLYDERYALAGPILAIMVLSESILTLTLLYKNAFLALGRVNIHFLYDLLLAIVRVAGMLVGFYSGGILGMFFGVGVGNIIFYCVVTIFAQRARLTSLGVDFFALLGLLLFGVLSMVINLGGEAVFRGF</sequence>
<comment type="similarity">
    <text evidence="2">Belongs to the polysaccharide synthase family.</text>
</comment>
<keyword evidence="5 7" id="KW-1133">Transmembrane helix</keyword>
<feature type="transmembrane region" description="Helical" evidence="7">
    <location>
        <begin position="123"/>
        <end position="144"/>
    </location>
</feature>
<reference evidence="8 9" key="1">
    <citation type="journal article" date="2022" name="IScience">
        <title>An ultrasensitive nanofiber-based assay for enzymatic hydrolysis and deep-sea microbial degradation of cellulose.</title>
        <authorList>
            <person name="Tsudome M."/>
            <person name="Tachioka M."/>
            <person name="Miyazaki M."/>
            <person name="Uchimura K."/>
            <person name="Tsuda M."/>
            <person name="Takaki Y."/>
            <person name="Deguchi S."/>
        </authorList>
    </citation>
    <scope>NUCLEOTIDE SEQUENCE [LARGE SCALE GENOMIC DNA]</scope>
    <source>
        <strain evidence="8 9">GE09</strain>
    </source>
</reference>
<evidence type="ECO:0000256" key="7">
    <source>
        <dbReference type="SAM" id="Phobius"/>
    </source>
</evidence>
<protein>
    <recommendedName>
        <fullName evidence="10">Polysaccharide biosynthesis protein</fullName>
    </recommendedName>
</protein>
<evidence type="ECO:0000256" key="3">
    <source>
        <dbReference type="ARBA" id="ARBA00022475"/>
    </source>
</evidence>
<dbReference type="PANTHER" id="PTHR30250:SF10">
    <property type="entry name" value="LIPOPOLYSACCHARIDE BIOSYNTHESIS PROTEIN WZXC"/>
    <property type="match status" value="1"/>
</dbReference>
<evidence type="ECO:0000256" key="2">
    <source>
        <dbReference type="ARBA" id="ARBA00007430"/>
    </source>
</evidence>
<feature type="transmembrane region" description="Helical" evidence="7">
    <location>
        <begin position="423"/>
        <end position="443"/>
    </location>
</feature>
<evidence type="ECO:0008006" key="10">
    <source>
        <dbReference type="Google" id="ProtNLM"/>
    </source>
</evidence>
<dbReference type="RefSeq" id="WP_236982144.1">
    <property type="nucleotide sequence ID" value="NZ_AP023086.1"/>
</dbReference>
<organism evidence="8 9">
    <name type="scientific">Marinagarivorans cellulosilyticus</name>
    <dbReference type="NCBI Taxonomy" id="2721545"/>
    <lineage>
        <taxon>Bacteria</taxon>
        <taxon>Pseudomonadati</taxon>
        <taxon>Pseudomonadota</taxon>
        <taxon>Gammaproteobacteria</taxon>
        <taxon>Cellvibrionales</taxon>
        <taxon>Cellvibrionaceae</taxon>
        <taxon>Marinagarivorans</taxon>
    </lineage>
</organism>
<proteinExistence type="inferred from homology"/>
<feature type="transmembrane region" description="Helical" evidence="7">
    <location>
        <begin position="179"/>
        <end position="200"/>
    </location>
</feature>
<dbReference type="Pfam" id="PF13440">
    <property type="entry name" value="Polysacc_synt_3"/>
    <property type="match status" value="1"/>
</dbReference>
<dbReference type="EMBL" id="AP023086">
    <property type="protein sequence ID" value="BCD98058.1"/>
    <property type="molecule type" value="Genomic_DNA"/>
</dbReference>
<evidence type="ECO:0000256" key="5">
    <source>
        <dbReference type="ARBA" id="ARBA00022989"/>
    </source>
</evidence>
<accession>A0AAN2BKG7</accession>
<evidence type="ECO:0000256" key="1">
    <source>
        <dbReference type="ARBA" id="ARBA00004651"/>
    </source>
</evidence>
<feature type="transmembrane region" description="Helical" evidence="7">
    <location>
        <begin position="156"/>
        <end position="173"/>
    </location>
</feature>
<evidence type="ECO:0000313" key="8">
    <source>
        <dbReference type="EMBL" id="BCD98058.1"/>
    </source>
</evidence>
<feature type="transmembrane region" description="Helical" evidence="7">
    <location>
        <begin position="298"/>
        <end position="325"/>
    </location>
</feature>
<gene>
    <name evidence="8" type="ORF">MARGE09_P2259</name>
</gene>
<keyword evidence="6 7" id="KW-0472">Membrane</keyword>
<keyword evidence="3" id="KW-1003">Cell membrane</keyword>
<comment type="subcellular location">
    <subcellularLocation>
        <location evidence="1">Cell membrane</location>
        <topology evidence="1">Multi-pass membrane protein</topology>
    </subcellularLocation>
</comment>
<name>A0AAN2BKG7_9GAMM</name>
<feature type="transmembrane region" description="Helical" evidence="7">
    <location>
        <begin position="90"/>
        <end position="111"/>
    </location>
</feature>
<evidence type="ECO:0000256" key="4">
    <source>
        <dbReference type="ARBA" id="ARBA00022692"/>
    </source>
</evidence>
<feature type="transmembrane region" description="Helical" evidence="7">
    <location>
        <begin position="331"/>
        <end position="352"/>
    </location>
</feature>
<dbReference type="PANTHER" id="PTHR30250">
    <property type="entry name" value="PST FAMILY PREDICTED COLANIC ACID TRANSPORTER"/>
    <property type="match status" value="1"/>
</dbReference>
<dbReference type="KEGG" id="marq:MARGE09_P2259"/>
<keyword evidence="4 7" id="KW-0812">Transmembrane</keyword>
<dbReference type="AlphaFoldDB" id="A0AAN2BKG7"/>
<evidence type="ECO:0000313" key="9">
    <source>
        <dbReference type="Proteomes" id="UP001320119"/>
    </source>
</evidence>
<evidence type="ECO:0000256" key="6">
    <source>
        <dbReference type="ARBA" id="ARBA00023136"/>
    </source>
</evidence>
<feature type="transmembrane region" description="Helical" evidence="7">
    <location>
        <begin position="364"/>
        <end position="385"/>
    </location>
</feature>